<dbReference type="Proteomes" id="UP000192468">
    <property type="component" value="Unassembled WGS sequence"/>
</dbReference>
<gene>
    <name evidence="3" type="ORF">SAMN02745134_03863</name>
</gene>
<dbReference type="InterPro" id="IPR036779">
    <property type="entry name" value="LysM_dom_sf"/>
</dbReference>
<dbReference type="AlphaFoldDB" id="A0A1W1XZN7"/>
<evidence type="ECO:0000256" key="1">
    <source>
        <dbReference type="SAM" id="MobiDB-lite"/>
    </source>
</evidence>
<evidence type="ECO:0000313" key="4">
    <source>
        <dbReference type="Proteomes" id="UP000192468"/>
    </source>
</evidence>
<dbReference type="SUPFAM" id="SSF54106">
    <property type="entry name" value="LysM domain"/>
    <property type="match status" value="1"/>
</dbReference>
<protein>
    <recommendedName>
        <fullName evidence="2">LysM domain-containing protein</fullName>
    </recommendedName>
</protein>
<proteinExistence type="predicted"/>
<reference evidence="3 4" key="1">
    <citation type="submission" date="2017-04" db="EMBL/GenBank/DDBJ databases">
        <authorList>
            <person name="Afonso C.L."/>
            <person name="Miller P.J."/>
            <person name="Scott M.A."/>
            <person name="Spackman E."/>
            <person name="Goraichik I."/>
            <person name="Dimitrov K.M."/>
            <person name="Suarez D.L."/>
            <person name="Swayne D.E."/>
        </authorList>
    </citation>
    <scope>NUCLEOTIDE SEQUENCE [LARGE SCALE GENOMIC DNA]</scope>
    <source>
        <strain evidence="3 4">DSM 12555</strain>
    </source>
</reference>
<organism evidence="3 4">
    <name type="scientific">Clostridium acidisoli DSM 12555</name>
    <dbReference type="NCBI Taxonomy" id="1121291"/>
    <lineage>
        <taxon>Bacteria</taxon>
        <taxon>Bacillati</taxon>
        <taxon>Bacillota</taxon>
        <taxon>Clostridia</taxon>
        <taxon>Eubacteriales</taxon>
        <taxon>Clostridiaceae</taxon>
        <taxon>Clostridium</taxon>
    </lineage>
</organism>
<sequence>MGKQKLLWILSLVLIFLLCSGLIYSDQKNKEMPNSRSTVNKPVSSKTNLHPNKKINTDSYVYIHYKVKAKDDLYSLAHKFMPAYEASDVVKVIEKKNNLNGATIYINSTLLIPAEKDITYEN</sequence>
<dbReference type="EMBL" id="FWXH01000042">
    <property type="protein sequence ID" value="SMC29352.1"/>
    <property type="molecule type" value="Genomic_DNA"/>
</dbReference>
<dbReference type="Gene3D" id="3.10.350.10">
    <property type="entry name" value="LysM domain"/>
    <property type="match status" value="1"/>
</dbReference>
<dbReference type="OrthoDB" id="1927617at2"/>
<evidence type="ECO:0000259" key="2">
    <source>
        <dbReference type="Pfam" id="PF01476"/>
    </source>
</evidence>
<name>A0A1W1XZN7_9CLOT</name>
<dbReference type="InterPro" id="IPR018392">
    <property type="entry name" value="LysM"/>
</dbReference>
<dbReference type="Pfam" id="PF01476">
    <property type="entry name" value="LysM"/>
    <property type="match status" value="1"/>
</dbReference>
<feature type="compositionally biased region" description="Polar residues" evidence="1">
    <location>
        <begin position="34"/>
        <end position="50"/>
    </location>
</feature>
<feature type="domain" description="LysM" evidence="2">
    <location>
        <begin position="65"/>
        <end position="113"/>
    </location>
</feature>
<accession>A0A1W1XZN7</accession>
<evidence type="ECO:0000313" key="3">
    <source>
        <dbReference type="EMBL" id="SMC29352.1"/>
    </source>
</evidence>
<feature type="region of interest" description="Disordered" evidence="1">
    <location>
        <begin position="30"/>
        <end position="50"/>
    </location>
</feature>
<keyword evidence="4" id="KW-1185">Reference proteome</keyword>
<dbReference type="RefSeq" id="WP_084117830.1">
    <property type="nucleotide sequence ID" value="NZ_FWXH01000042.1"/>
</dbReference>